<reference evidence="1 2" key="1">
    <citation type="journal article" date="2019" name="Nat. Ecol. Evol.">
        <title>Megaphylogeny resolves global patterns of mushroom evolution.</title>
        <authorList>
            <person name="Varga T."/>
            <person name="Krizsan K."/>
            <person name="Foldi C."/>
            <person name="Dima B."/>
            <person name="Sanchez-Garcia M."/>
            <person name="Sanchez-Ramirez S."/>
            <person name="Szollosi G.J."/>
            <person name="Szarkandi J.G."/>
            <person name="Papp V."/>
            <person name="Albert L."/>
            <person name="Andreopoulos W."/>
            <person name="Angelini C."/>
            <person name="Antonin V."/>
            <person name="Barry K.W."/>
            <person name="Bougher N.L."/>
            <person name="Buchanan P."/>
            <person name="Buyck B."/>
            <person name="Bense V."/>
            <person name="Catcheside P."/>
            <person name="Chovatia M."/>
            <person name="Cooper J."/>
            <person name="Damon W."/>
            <person name="Desjardin D."/>
            <person name="Finy P."/>
            <person name="Geml J."/>
            <person name="Haridas S."/>
            <person name="Hughes K."/>
            <person name="Justo A."/>
            <person name="Karasinski D."/>
            <person name="Kautmanova I."/>
            <person name="Kiss B."/>
            <person name="Kocsube S."/>
            <person name="Kotiranta H."/>
            <person name="LaButti K.M."/>
            <person name="Lechner B.E."/>
            <person name="Liimatainen K."/>
            <person name="Lipzen A."/>
            <person name="Lukacs Z."/>
            <person name="Mihaltcheva S."/>
            <person name="Morgado L.N."/>
            <person name="Niskanen T."/>
            <person name="Noordeloos M.E."/>
            <person name="Ohm R.A."/>
            <person name="Ortiz-Santana B."/>
            <person name="Ovrebo C."/>
            <person name="Racz N."/>
            <person name="Riley R."/>
            <person name="Savchenko A."/>
            <person name="Shiryaev A."/>
            <person name="Soop K."/>
            <person name="Spirin V."/>
            <person name="Szebenyi C."/>
            <person name="Tomsovsky M."/>
            <person name="Tulloss R.E."/>
            <person name="Uehling J."/>
            <person name="Grigoriev I.V."/>
            <person name="Vagvolgyi C."/>
            <person name="Papp T."/>
            <person name="Martin F.M."/>
            <person name="Miettinen O."/>
            <person name="Hibbett D.S."/>
            <person name="Nagy L.G."/>
        </authorList>
    </citation>
    <scope>NUCLEOTIDE SEQUENCE [LARGE SCALE GENOMIC DNA]</scope>
    <source>
        <strain evidence="1 2">NL-1719</strain>
    </source>
</reference>
<evidence type="ECO:0000313" key="2">
    <source>
        <dbReference type="Proteomes" id="UP000308600"/>
    </source>
</evidence>
<organism evidence="1 2">
    <name type="scientific">Pluteus cervinus</name>
    <dbReference type="NCBI Taxonomy" id="181527"/>
    <lineage>
        <taxon>Eukaryota</taxon>
        <taxon>Fungi</taxon>
        <taxon>Dikarya</taxon>
        <taxon>Basidiomycota</taxon>
        <taxon>Agaricomycotina</taxon>
        <taxon>Agaricomycetes</taxon>
        <taxon>Agaricomycetidae</taxon>
        <taxon>Agaricales</taxon>
        <taxon>Pluteineae</taxon>
        <taxon>Pluteaceae</taxon>
        <taxon>Pluteus</taxon>
    </lineage>
</organism>
<proteinExistence type="predicted"/>
<evidence type="ECO:0000313" key="1">
    <source>
        <dbReference type="EMBL" id="TFK67859.1"/>
    </source>
</evidence>
<protein>
    <submittedName>
        <fullName evidence="1">Uncharacterized protein</fullName>
    </submittedName>
</protein>
<gene>
    <name evidence="1" type="ORF">BDN72DRAFT_842542</name>
</gene>
<sequence>MTQTAACFGVADRLSPKWREEFRYSLSAFVHIRAVRHGDSDVSHFNAQTMSGRAEHQWT</sequence>
<accession>A0ACD3ARC4</accession>
<dbReference type="EMBL" id="ML208365">
    <property type="protein sequence ID" value="TFK67859.1"/>
    <property type="molecule type" value="Genomic_DNA"/>
</dbReference>
<dbReference type="Proteomes" id="UP000308600">
    <property type="component" value="Unassembled WGS sequence"/>
</dbReference>
<name>A0ACD3ARC4_9AGAR</name>
<keyword evidence="2" id="KW-1185">Reference proteome</keyword>